<keyword evidence="1" id="KW-0472">Membrane</keyword>
<reference evidence="2" key="1">
    <citation type="submission" date="2022-06" db="EMBL/GenBank/DDBJ databases">
        <title>Idiomarina rhizosphaerae M1R2S28.</title>
        <authorList>
            <person name="Sun J.-Q."/>
            <person name="Li L.-F."/>
        </authorList>
    </citation>
    <scope>NUCLEOTIDE SEQUENCE</scope>
    <source>
        <strain evidence="2">M1R2S28</strain>
    </source>
</reference>
<name>A0A9X2FW82_9GAMM</name>
<dbReference type="RefSeq" id="WP_253618681.1">
    <property type="nucleotide sequence ID" value="NZ_JAMZDE010000006.1"/>
</dbReference>
<dbReference type="AlphaFoldDB" id="A0A9X2FW82"/>
<sequence>MNSKNEKKESNALTFYRDSRRPQAWGGFFLAIWMAIYIGDAVPLWIIVTGALLTMAIIMAIVVKFRPLQPAAFYKGLELTEKRLILPPRTYQLESPPVLQQYEKDLAGLSFVDEKGRRQEIIVVLNDSLRQQLENYQIELKRYEEINEE</sequence>
<evidence type="ECO:0000256" key="1">
    <source>
        <dbReference type="SAM" id="Phobius"/>
    </source>
</evidence>
<keyword evidence="1" id="KW-0812">Transmembrane</keyword>
<keyword evidence="1" id="KW-1133">Transmembrane helix</keyword>
<comment type="caution">
    <text evidence="2">The sequence shown here is derived from an EMBL/GenBank/DDBJ whole genome shotgun (WGS) entry which is preliminary data.</text>
</comment>
<proteinExistence type="predicted"/>
<protein>
    <submittedName>
        <fullName evidence="2">Uncharacterized protein</fullName>
    </submittedName>
</protein>
<evidence type="ECO:0000313" key="2">
    <source>
        <dbReference type="EMBL" id="MCP1339140.1"/>
    </source>
</evidence>
<dbReference type="EMBL" id="JAMZDE010000006">
    <property type="protein sequence ID" value="MCP1339140.1"/>
    <property type="molecule type" value="Genomic_DNA"/>
</dbReference>
<dbReference type="Proteomes" id="UP001139474">
    <property type="component" value="Unassembled WGS sequence"/>
</dbReference>
<accession>A0A9X2FW82</accession>
<evidence type="ECO:0000313" key="3">
    <source>
        <dbReference type="Proteomes" id="UP001139474"/>
    </source>
</evidence>
<feature type="transmembrane region" description="Helical" evidence="1">
    <location>
        <begin position="21"/>
        <end position="38"/>
    </location>
</feature>
<organism evidence="2 3">
    <name type="scientific">Idiomarina rhizosphaerae</name>
    <dbReference type="NCBI Taxonomy" id="2961572"/>
    <lineage>
        <taxon>Bacteria</taxon>
        <taxon>Pseudomonadati</taxon>
        <taxon>Pseudomonadota</taxon>
        <taxon>Gammaproteobacteria</taxon>
        <taxon>Alteromonadales</taxon>
        <taxon>Idiomarinaceae</taxon>
        <taxon>Idiomarina</taxon>
    </lineage>
</organism>
<keyword evidence="3" id="KW-1185">Reference proteome</keyword>
<feature type="transmembrane region" description="Helical" evidence="1">
    <location>
        <begin position="44"/>
        <end position="65"/>
    </location>
</feature>
<gene>
    <name evidence="2" type="ORF">NJR55_05985</name>
</gene>